<accession>A0AAN7ANJ7</accession>
<protein>
    <submittedName>
        <fullName evidence="3">Uncharacterized protein</fullName>
    </submittedName>
</protein>
<sequence>MQLPTVVSSLLLLGGLAVAAPVADVVEEPCDERVICIDAINACGIKYGGCYDVCKVSAKPVAPPCPATATQTKISTKITQLPTHTAVKSSTKKASTSTKRSLATSTRRATATSTKKASTTTKKATSTKKSITTSTKKPTVTPKPFTTSVPTLKPTSTCNGSGMTLCWDAINECGQMYGACFPDCKPWPTPSAPPCRITTTKLIPLPGGPVPVPTDYPILTVAQE</sequence>
<organism evidence="3 4">
    <name type="scientific">Podospora australis</name>
    <dbReference type="NCBI Taxonomy" id="1536484"/>
    <lineage>
        <taxon>Eukaryota</taxon>
        <taxon>Fungi</taxon>
        <taxon>Dikarya</taxon>
        <taxon>Ascomycota</taxon>
        <taxon>Pezizomycotina</taxon>
        <taxon>Sordariomycetes</taxon>
        <taxon>Sordariomycetidae</taxon>
        <taxon>Sordariales</taxon>
        <taxon>Podosporaceae</taxon>
        <taxon>Podospora</taxon>
    </lineage>
</organism>
<gene>
    <name evidence="3" type="ORF">QBC35DRAFT_101515</name>
</gene>
<comment type="caution">
    <text evidence="3">The sequence shown here is derived from an EMBL/GenBank/DDBJ whole genome shotgun (WGS) entry which is preliminary data.</text>
</comment>
<evidence type="ECO:0000313" key="4">
    <source>
        <dbReference type="Proteomes" id="UP001302126"/>
    </source>
</evidence>
<dbReference type="EMBL" id="MU864351">
    <property type="protein sequence ID" value="KAK4193299.1"/>
    <property type="molecule type" value="Genomic_DNA"/>
</dbReference>
<reference evidence="3" key="2">
    <citation type="submission" date="2023-05" db="EMBL/GenBank/DDBJ databases">
        <authorList>
            <consortium name="Lawrence Berkeley National Laboratory"/>
            <person name="Steindorff A."/>
            <person name="Hensen N."/>
            <person name="Bonometti L."/>
            <person name="Westerberg I."/>
            <person name="Brannstrom I.O."/>
            <person name="Guillou S."/>
            <person name="Cros-Aarteil S."/>
            <person name="Calhoun S."/>
            <person name="Haridas S."/>
            <person name="Kuo A."/>
            <person name="Mondo S."/>
            <person name="Pangilinan J."/>
            <person name="Riley R."/>
            <person name="Labutti K."/>
            <person name="Andreopoulos B."/>
            <person name="Lipzen A."/>
            <person name="Chen C."/>
            <person name="Yanf M."/>
            <person name="Daum C."/>
            <person name="Ng V."/>
            <person name="Clum A."/>
            <person name="Ohm R."/>
            <person name="Martin F."/>
            <person name="Silar P."/>
            <person name="Natvig D."/>
            <person name="Lalanne C."/>
            <person name="Gautier V."/>
            <person name="Ament-Velasquez S.L."/>
            <person name="Kruys A."/>
            <person name="Hutchinson M.I."/>
            <person name="Powell A.J."/>
            <person name="Barry K."/>
            <person name="Miller A.N."/>
            <person name="Grigoriev I.V."/>
            <person name="Debuchy R."/>
            <person name="Gladieux P."/>
            <person name="Thoren M.H."/>
            <person name="Johannesson H."/>
        </authorList>
    </citation>
    <scope>NUCLEOTIDE SEQUENCE</scope>
    <source>
        <strain evidence="3">PSN309</strain>
    </source>
</reference>
<keyword evidence="4" id="KW-1185">Reference proteome</keyword>
<feature type="compositionally biased region" description="Low complexity" evidence="1">
    <location>
        <begin position="85"/>
        <end position="148"/>
    </location>
</feature>
<keyword evidence="2" id="KW-0732">Signal</keyword>
<evidence type="ECO:0000313" key="3">
    <source>
        <dbReference type="EMBL" id="KAK4193299.1"/>
    </source>
</evidence>
<name>A0AAN7ANJ7_9PEZI</name>
<dbReference type="Proteomes" id="UP001302126">
    <property type="component" value="Unassembled WGS sequence"/>
</dbReference>
<feature type="region of interest" description="Disordered" evidence="1">
    <location>
        <begin position="84"/>
        <end position="148"/>
    </location>
</feature>
<reference evidence="3" key="1">
    <citation type="journal article" date="2023" name="Mol. Phylogenet. Evol.">
        <title>Genome-scale phylogeny and comparative genomics of the fungal order Sordariales.</title>
        <authorList>
            <person name="Hensen N."/>
            <person name="Bonometti L."/>
            <person name="Westerberg I."/>
            <person name="Brannstrom I.O."/>
            <person name="Guillou S."/>
            <person name="Cros-Aarteil S."/>
            <person name="Calhoun S."/>
            <person name="Haridas S."/>
            <person name="Kuo A."/>
            <person name="Mondo S."/>
            <person name="Pangilinan J."/>
            <person name="Riley R."/>
            <person name="LaButti K."/>
            <person name="Andreopoulos B."/>
            <person name="Lipzen A."/>
            <person name="Chen C."/>
            <person name="Yan M."/>
            <person name="Daum C."/>
            <person name="Ng V."/>
            <person name="Clum A."/>
            <person name="Steindorff A."/>
            <person name="Ohm R.A."/>
            <person name="Martin F."/>
            <person name="Silar P."/>
            <person name="Natvig D.O."/>
            <person name="Lalanne C."/>
            <person name="Gautier V."/>
            <person name="Ament-Velasquez S.L."/>
            <person name="Kruys A."/>
            <person name="Hutchinson M.I."/>
            <person name="Powell A.J."/>
            <person name="Barry K."/>
            <person name="Miller A.N."/>
            <person name="Grigoriev I.V."/>
            <person name="Debuchy R."/>
            <person name="Gladieux P."/>
            <person name="Hiltunen Thoren M."/>
            <person name="Johannesson H."/>
        </authorList>
    </citation>
    <scope>NUCLEOTIDE SEQUENCE</scope>
    <source>
        <strain evidence="3">PSN309</strain>
    </source>
</reference>
<dbReference type="AlphaFoldDB" id="A0AAN7ANJ7"/>
<evidence type="ECO:0000256" key="1">
    <source>
        <dbReference type="SAM" id="MobiDB-lite"/>
    </source>
</evidence>
<feature type="signal peptide" evidence="2">
    <location>
        <begin position="1"/>
        <end position="19"/>
    </location>
</feature>
<evidence type="ECO:0000256" key="2">
    <source>
        <dbReference type="SAM" id="SignalP"/>
    </source>
</evidence>
<proteinExistence type="predicted"/>
<feature type="chain" id="PRO_5042841475" evidence="2">
    <location>
        <begin position="20"/>
        <end position="224"/>
    </location>
</feature>